<feature type="transmembrane region" description="Helical" evidence="10">
    <location>
        <begin position="151"/>
        <end position="171"/>
    </location>
</feature>
<accession>A0A1V2H1F7</accession>
<protein>
    <recommendedName>
        <fullName evidence="11">CBS domain-containing protein</fullName>
    </recommendedName>
</protein>
<dbReference type="PANTHER" id="PTHR22777">
    <property type="entry name" value="HEMOLYSIN-RELATED"/>
    <property type="match status" value="1"/>
</dbReference>
<dbReference type="OrthoDB" id="9805314at2"/>
<keyword evidence="7 9" id="KW-0129">CBS domain</keyword>
<dbReference type="Pfam" id="PF03741">
    <property type="entry name" value="TerC"/>
    <property type="match status" value="1"/>
</dbReference>
<comment type="caution">
    <text evidence="12">The sequence shown here is derived from an EMBL/GenBank/DDBJ whole genome shotgun (WGS) entry which is preliminary data.</text>
</comment>
<evidence type="ECO:0000256" key="3">
    <source>
        <dbReference type="ARBA" id="ARBA00022475"/>
    </source>
</evidence>
<evidence type="ECO:0000256" key="4">
    <source>
        <dbReference type="ARBA" id="ARBA00022692"/>
    </source>
</evidence>
<keyword evidence="8 10" id="KW-0472">Membrane</keyword>
<dbReference type="RefSeq" id="WP_076958599.1">
    <property type="nucleotide sequence ID" value="NZ_MLCO01000181.1"/>
</dbReference>
<organism evidence="12 13">
    <name type="scientific">Teichococcus deserti</name>
    <dbReference type="NCBI Taxonomy" id="1817963"/>
    <lineage>
        <taxon>Bacteria</taxon>
        <taxon>Pseudomonadati</taxon>
        <taxon>Pseudomonadota</taxon>
        <taxon>Alphaproteobacteria</taxon>
        <taxon>Acetobacterales</taxon>
        <taxon>Roseomonadaceae</taxon>
        <taxon>Roseomonas</taxon>
    </lineage>
</organism>
<dbReference type="GO" id="GO:0050660">
    <property type="term" value="F:flavin adenine dinucleotide binding"/>
    <property type="evidence" value="ECO:0007669"/>
    <property type="project" value="InterPro"/>
</dbReference>
<dbReference type="SUPFAM" id="SSF54631">
    <property type="entry name" value="CBS-domain pair"/>
    <property type="match status" value="1"/>
</dbReference>
<dbReference type="PANTHER" id="PTHR22777:SF15">
    <property type="entry name" value="UPF0053 INNER MEMBRANE PROTEIN YOAE"/>
    <property type="match status" value="1"/>
</dbReference>
<dbReference type="EMBL" id="MLCO01000181">
    <property type="protein sequence ID" value="ONG50696.1"/>
    <property type="molecule type" value="Genomic_DNA"/>
</dbReference>
<evidence type="ECO:0000256" key="5">
    <source>
        <dbReference type="ARBA" id="ARBA00022737"/>
    </source>
</evidence>
<keyword evidence="5" id="KW-0677">Repeat</keyword>
<dbReference type="SUPFAM" id="SSF56176">
    <property type="entry name" value="FAD-binding/transporter-associated domain-like"/>
    <property type="match status" value="1"/>
</dbReference>
<dbReference type="InterPro" id="IPR005170">
    <property type="entry name" value="Transptr-assoc_dom"/>
</dbReference>
<evidence type="ECO:0000313" key="13">
    <source>
        <dbReference type="Proteomes" id="UP000188879"/>
    </source>
</evidence>
<evidence type="ECO:0000313" key="12">
    <source>
        <dbReference type="EMBL" id="ONG50696.1"/>
    </source>
</evidence>
<dbReference type="PROSITE" id="PS51371">
    <property type="entry name" value="CBS"/>
    <property type="match status" value="1"/>
</dbReference>
<feature type="transmembrane region" description="Helical" evidence="10">
    <location>
        <begin position="120"/>
        <end position="139"/>
    </location>
</feature>
<evidence type="ECO:0000256" key="7">
    <source>
        <dbReference type="ARBA" id="ARBA00023122"/>
    </source>
</evidence>
<feature type="transmembrane region" description="Helical" evidence="10">
    <location>
        <begin position="183"/>
        <end position="201"/>
    </location>
</feature>
<dbReference type="InterPro" id="IPR046342">
    <property type="entry name" value="CBS_dom_sf"/>
</dbReference>
<name>A0A1V2H1F7_9PROT</name>
<dbReference type="InterPro" id="IPR000644">
    <property type="entry name" value="CBS_dom"/>
</dbReference>
<dbReference type="CDD" id="cd04590">
    <property type="entry name" value="CBS_pair_CorC_HlyC_assoc"/>
    <property type="match status" value="1"/>
</dbReference>
<feature type="transmembrane region" description="Helical" evidence="10">
    <location>
        <begin position="12"/>
        <end position="36"/>
    </location>
</feature>
<keyword evidence="4 10" id="KW-0812">Transmembrane</keyword>
<keyword evidence="6 10" id="KW-1133">Transmembrane helix</keyword>
<dbReference type="InterPro" id="IPR016169">
    <property type="entry name" value="FAD-bd_PCMH_sub2"/>
</dbReference>
<dbReference type="Pfam" id="PF03471">
    <property type="entry name" value="CorC_HlyC"/>
    <property type="match status" value="1"/>
</dbReference>
<evidence type="ECO:0000256" key="10">
    <source>
        <dbReference type="SAM" id="Phobius"/>
    </source>
</evidence>
<keyword evidence="3" id="KW-1003">Cell membrane</keyword>
<dbReference type="SMART" id="SM01091">
    <property type="entry name" value="CorC_HlyC"/>
    <property type="match status" value="1"/>
</dbReference>
<evidence type="ECO:0000256" key="8">
    <source>
        <dbReference type="ARBA" id="ARBA00023136"/>
    </source>
</evidence>
<dbReference type="InterPro" id="IPR036318">
    <property type="entry name" value="FAD-bd_PCMH-like_sf"/>
</dbReference>
<evidence type="ECO:0000256" key="9">
    <source>
        <dbReference type="PROSITE-ProRule" id="PRU00703"/>
    </source>
</evidence>
<sequence length="520" mass="55934">MEWIADPTAWLGLGTLIVLELVLGIDNLIFIAILADKLPPEQRNKARLIGLSLALLMRLALLAGIAWIVGLTAPLFNVAGMDITGRGLILVGGGLFLLFKATSELHERLEGAEAATDRPRVWASFWQVVAQIVVLDAVFSLDSVITAVGMVQHLSIMYIAVITAMVVMLAASRPMMRFVSAHPTVVILCLGFLLMIGFSLIAEGLGLHIPKGYLYAAIGFSVLIEACNQLARRNQVKRQNLGDRRQRAATAVLRLLGGREESAAHAEPGPAEPAAAEPAPVFGPAERAMVQGVMALGQRSLRSIMTPRAEVDWLEIDLPPEEQRRRILASGHSRFILARGGIEAVVGVALARDLLRDLLDHGRIDIEKSIRPALLVPERMGVLVLMEKLRAAPVQLAVVVDEFGGLEGIVTPTDILEAIAGGFQEGGALSPLLVAEGEDAWLADGQIDLHSLDQQIGTQLAGQAGRYSTLAGFVMGRLGRLPVAGDRFQDGRLVFTVEEMVGRRPGRTRLQRVAEEAVGA</sequence>
<dbReference type="InterPro" id="IPR005496">
    <property type="entry name" value="Integral_membrane_TerC"/>
</dbReference>
<dbReference type="Gene3D" id="3.10.580.10">
    <property type="entry name" value="CBS-domain"/>
    <property type="match status" value="1"/>
</dbReference>
<keyword evidence="13" id="KW-1185">Reference proteome</keyword>
<dbReference type="Proteomes" id="UP000188879">
    <property type="component" value="Unassembled WGS sequence"/>
</dbReference>
<feature type="domain" description="CBS" evidence="11">
    <location>
        <begin position="369"/>
        <end position="425"/>
    </location>
</feature>
<dbReference type="GO" id="GO:0005886">
    <property type="term" value="C:plasma membrane"/>
    <property type="evidence" value="ECO:0007669"/>
    <property type="project" value="UniProtKB-SubCell"/>
</dbReference>
<comment type="subcellular location">
    <subcellularLocation>
        <location evidence="1">Cell membrane</location>
        <topology evidence="1">Multi-pass membrane protein</topology>
    </subcellularLocation>
</comment>
<gene>
    <name evidence="12" type="ORF">BKE38_17440</name>
</gene>
<evidence type="ECO:0000256" key="6">
    <source>
        <dbReference type="ARBA" id="ARBA00022989"/>
    </source>
</evidence>
<comment type="similarity">
    <text evidence="2">Belongs to the UPF0053 family. Hemolysin C subfamily.</text>
</comment>
<dbReference type="Gene3D" id="3.30.465.10">
    <property type="match status" value="1"/>
</dbReference>
<feature type="transmembrane region" description="Helical" evidence="10">
    <location>
        <begin position="75"/>
        <end position="99"/>
    </location>
</feature>
<evidence type="ECO:0000259" key="11">
    <source>
        <dbReference type="PROSITE" id="PS51371"/>
    </source>
</evidence>
<evidence type="ECO:0000256" key="2">
    <source>
        <dbReference type="ARBA" id="ARBA00006446"/>
    </source>
</evidence>
<reference evidence="12 13" key="1">
    <citation type="submission" date="2016-10" db="EMBL/GenBank/DDBJ databases">
        <title>Draft Genome sequence of Roseomonas sp. strain M3.</title>
        <authorList>
            <person name="Subhash Y."/>
            <person name="Lee S."/>
        </authorList>
    </citation>
    <scope>NUCLEOTIDE SEQUENCE [LARGE SCALE GENOMIC DNA]</scope>
    <source>
        <strain evidence="12 13">M3</strain>
    </source>
</reference>
<feature type="transmembrane region" description="Helical" evidence="10">
    <location>
        <begin position="48"/>
        <end position="69"/>
    </location>
</feature>
<dbReference type="InterPro" id="IPR044751">
    <property type="entry name" value="Ion_transp-like_CBS"/>
</dbReference>
<evidence type="ECO:0000256" key="1">
    <source>
        <dbReference type="ARBA" id="ARBA00004651"/>
    </source>
</evidence>
<proteinExistence type="inferred from homology"/>
<dbReference type="Pfam" id="PF00571">
    <property type="entry name" value="CBS"/>
    <property type="match status" value="1"/>
</dbReference>
<dbReference type="AlphaFoldDB" id="A0A1V2H1F7"/>